<evidence type="ECO:0000313" key="1">
    <source>
        <dbReference type="EMBL" id="KAF5756607.1"/>
    </source>
</evidence>
<dbReference type="AlphaFoldDB" id="A0A9K3DJE8"/>
<organism evidence="1 2">
    <name type="scientific">Helianthus annuus</name>
    <name type="common">Common sunflower</name>
    <dbReference type="NCBI Taxonomy" id="4232"/>
    <lineage>
        <taxon>Eukaryota</taxon>
        <taxon>Viridiplantae</taxon>
        <taxon>Streptophyta</taxon>
        <taxon>Embryophyta</taxon>
        <taxon>Tracheophyta</taxon>
        <taxon>Spermatophyta</taxon>
        <taxon>Magnoliopsida</taxon>
        <taxon>eudicotyledons</taxon>
        <taxon>Gunneridae</taxon>
        <taxon>Pentapetalae</taxon>
        <taxon>asterids</taxon>
        <taxon>campanulids</taxon>
        <taxon>Asterales</taxon>
        <taxon>Asteraceae</taxon>
        <taxon>Asteroideae</taxon>
        <taxon>Heliantheae alliance</taxon>
        <taxon>Heliantheae</taxon>
        <taxon>Helianthus</taxon>
    </lineage>
</organism>
<name>A0A9K3DJE8_HELAN</name>
<comment type="caution">
    <text evidence="1">The sequence shown here is derived from an EMBL/GenBank/DDBJ whole genome shotgun (WGS) entry which is preliminary data.</text>
</comment>
<dbReference type="Proteomes" id="UP000215914">
    <property type="component" value="Unassembled WGS sequence"/>
</dbReference>
<gene>
    <name evidence="1" type="ORF">HanXRQr2_Chr17g0816751</name>
</gene>
<dbReference type="EMBL" id="MNCJ02000332">
    <property type="protein sequence ID" value="KAF5756607.1"/>
    <property type="molecule type" value="Genomic_DNA"/>
</dbReference>
<proteinExistence type="predicted"/>
<protein>
    <submittedName>
        <fullName evidence="1">Uncharacterized protein</fullName>
    </submittedName>
</protein>
<dbReference type="Gramene" id="mRNA:HanXRQr2_Chr17g0816751">
    <property type="protein sequence ID" value="CDS:HanXRQr2_Chr17g0816751.1"/>
    <property type="gene ID" value="HanXRQr2_Chr17g0816751"/>
</dbReference>
<evidence type="ECO:0000313" key="2">
    <source>
        <dbReference type="Proteomes" id="UP000215914"/>
    </source>
</evidence>
<sequence length="50" mass="5516">MLIHHLTKIIIGSSFMPNPYVARGLHLCGHTRLGYLLGTETPWVLVGDVS</sequence>
<keyword evidence="2" id="KW-1185">Reference proteome</keyword>
<accession>A0A9K3DJE8</accession>
<reference evidence="1" key="1">
    <citation type="journal article" date="2017" name="Nature">
        <title>The sunflower genome provides insights into oil metabolism, flowering and Asterid evolution.</title>
        <authorList>
            <person name="Badouin H."/>
            <person name="Gouzy J."/>
            <person name="Grassa C.J."/>
            <person name="Murat F."/>
            <person name="Staton S.E."/>
            <person name="Cottret L."/>
            <person name="Lelandais-Briere C."/>
            <person name="Owens G.L."/>
            <person name="Carrere S."/>
            <person name="Mayjonade B."/>
            <person name="Legrand L."/>
            <person name="Gill N."/>
            <person name="Kane N.C."/>
            <person name="Bowers J.E."/>
            <person name="Hubner S."/>
            <person name="Bellec A."/>
            <person name="Berard A."/>
            <person name="Berges H."/>
            <person name="Blanchet N."/>
            <person name="Boniface M.C."/>
            <person name="Brunel D."/>
            <person name="Catrice O."/>
            <person name="Chaidir N."/>
            <person name="Claudel C."/>
            <person name="Donnadieu C."/>
            <person name="Faraut T."/>
            <person name="Fievet G."/>
            <person name="Helmstetter N."/>
            <person name="King M."/>
            <person name="Knapp S.J."/>
            <person name="Lai Z."/>
            <person name="Le Paslier M.C."/>
            <person name="Lippi Y."/>
            <person name="Lorenzon L."/>
            <person name="Mandel J.R."/>
            <person name="Marage G."/>
            <person name="Marchand G."/>
            <person name="Marquand E."/>
            <person name="Bret-Mestries E."/>
            <person name="Morien E."/>
            <person name="Nambeesan S."/>
            <person name="Nguyen T."/>
            <person name="Pegot-Espagnet P."/>
            <person name="Pouilly N."/>
            <person name="Raftis F."/>
            <person name="Sallet E."/>
            <person name="Schiex T."/>
            <person name="Thomas J."/>
            <person name="Vandecasteele C."/>
            <person name="Vares D."/>
            <person name="Vear F."/>
            <person name="Vautrin S."/>
            <person name="Crespi M."/>
            <person name="Mangin B."/>
            <person name="Burke J.M."/>
            <person name="Salse J."/>
            <person name="Munos S."/>
            <person name="Vincourt P."/>
            <person name="Rieseberg L.H."/>
            <person name="Langlade N.B."/>
        </authorList>
    </citation>
    <scope>NUCLEOTIDE SEQUENCE</scope>
    <source>
        <tissue evidence="1">Leaves</tissue>
    </source>
</reference>
<reference evidence="1" key="2">
    <citation type="submission" date="2020-06" db="EMBL/GenBank/DDBJ databases">
        <title>Helianthus annuus Genome sequencing and assembly Release 2.</title>
        <authorList>
            <person name="Gouzy J."/>
            <person name="Langlade N."/>
            <person name="Munos S."/>
        </authorList>
    </citation>
    <scope>NUCLEOTIDE SEQUENCE</scope>
    <source>
        <tissue evidence="1">Leaves</tissue>
    </source>
</reference>